<dbReference type="InterPro" id="IPR041682">
    <property type="entry name" value="AAA_14"/>
</dbReference>
<dbReference type="Pfam" id="PF13635">
    <property type="entry name" value="DUF4143"/>
    <property type="match status" value="1"/>
</dbReference>
<dbReference type="InterPro" id="IPR025420">
    <property type="entry name" value="DUF4143"/>
</dbReference>
<dbReference type="Proteomes" id="UP000182278">
    <property type="component" value="Unassembled WGS sequence"/>
</dbReference>
<dbReference type="Gene3D" id="3.40.50.300">
    <property type="entry name" value="P-loop containing nucleotide triphosphate hydrolases"/>
    <property type="match status" value="1"/>
</dbReference>
<evidence type="ECO:0000259" key="2">
    <source>
        <dbReference type="Pfam" id="PF13635"/>
    </source>
</evidence>
<dbReference type="PANTHER" id="PTHR43566">
    <property type="entry name" value="CONSERVED PROTEIN"/>
    <property type="match status" value="1"/>
</dbReference>
<proteinExistence type="predicted"/>
<dbReference type="SUPFAM" id="SSF52540">
    <property type="entry name" value="P-loop containing nucleoside triphosphate hydrolases"/>
    <property type="match status" value="1"/>
</dbReference>
<feature type="domain" description="AAA" evidence="1">
    <location>
        <begin position="19"/>
        <end position="147"/>
    </location>
</feature>
<feature type="domain" description="DUF4143" evidence="2">
    <location>
        <begin position="221"/>
        <end position="374"/>
    </location>
</feature>
<comment type="caution">
    <text evidence="3">The sequence shown here is derived from an EMBL/GenBank/DDBJ whole genome shotgun (WGS) entry which is preliminary data.</text>
</comment>
<sequence>MELLDREIIGKIRSWLDKPEIIVLLGARQVGKTCIMKILASLVPGKSLYFDLEDSYNLNIFSSVDNFLAYLKARGISEKERIFVFIDEVQYLPRPSNFLKLIHDHYPKIKLIVSGSSSFDIKKKFGDSLTGRKIVFEVYPLSFAEFLKFKQSEYARTKEDVNLHSVLENFKHFTALKIITEKIIPLFEEYVRFGGYPLPTLTQQDEQRILRLKEIHNTYIQKDIKDLAHIDNILEFNKFVSYLAVQISNLLNINEVIKETGISRRIAEHYISILGKTFVLNLVKPFYKNRQKEITKMAKMYFVDNGLRNVNIGDTRFLEIRQDKGALVENTFYTEITRSKESLEEIYFWRAKDKNEVDFIISKNRELTPMEVKYQNFKFPSMPNSLKSFIARYSPTRAVVLTKDFMERTTYLKTEVYFIPVWMA</sequence>
<reference evidence="3 4" key="1">
    <citation type="journal article" date="2016" name="Environ. Microbiol.">
        <title>Genomic resolution of a cold subsurface aquifer community provides metabolic insights for novel microbes adapted to high CO concentrations.</title>
        <authorList>
            <person name="Probst A.J."/>
            <person name="Castelle C.J."/>
            <person name="Singh A."/>
            <person name="Brown C.T."/>
            <person name="Anantharaman K."/>
            <person name="Sharon I."/>
            <person name="Hug L.A."/>
            <person name="Burstein D."/>
            <person name="Emerson J.B."/>
            <person name="Thomas B.C."/>
            <person name="Banfield J.F."/>
        </authorList>
    </citation>
    <scope>NUCLEOTIDE SEQUENCE [LARGE SCALE GENOMIC DNA]</scope>
    <source>
        <strain evidence="3">CG1_02_38_46</strain>
    </source>
</reference>
<evidence type="ECO:0000313" key="4">
    <source>
        <dbReference type="Proteomes" id="UP000182278"/>
    </source>
</evidence>
<dbReference type="EMBL" id="MNUO01000032">
    <property type="protein sequence ID" value="OIN97888.1"/>
    <property type="molecule type" value="Genomic_DNA"/>
</dbReference>
<dbReference type="Pfam" id="PF13173">
    <property type="entry name" value="AAA_14"/>
    <property type="match status" value="1"/>
</dbReference>
<dbReference type="InterPro" id="IPR027417">
    <property type="entry name" value="P-loop_NTPase"/>
</dbReference>
<dbReference type="STRING" id="1817893.AUJ66_02105"/>
<dbReference type="PANTHER" id="PTHR43566:SF1">
    <property type="entry name" value="AAA+ ATPASE DOMAIN-CONTAINING PROTEIN"/>
    <property type="match status" value="1"/>
</dbReference>
<protein>
    <recommendedName>
        <fullName evidence="5">AAA+ ATPase domain-containing protein</fullName>
    </recommendedName>
</protein>
<organism evidence="3 4">
    <name type="scientific">Candidatus Desantisbacteria bacterium CG1_02_38_46</name>
    <dbReference type="NCBI Taxonomy" id="1817893"/>
    <lineage>
        <taxon>Bacteria</taxon>
        <taxon>Candidatus Desantisiibacteriota</taxon>
    </lineage>
</organism>
<evidence type="ECO:0008006" key="5">
    <source>
        <dbReference type="Google" id="ProtNLM"/>
    </source>
</evidence>
<accession>A0A1J4SF27</accession>
<evidence type="ECO:0000259" key="1">
    <source>
        <dbReference type="Pfam" id="PF13173"/>
    </source>
</evidence>
<name>A0A1J4SF27_9BACT</name>
<gene>
    <name evidence="3" type="ORF">AUJ66_02105</name>
</gene>
<evidence type="ECO:0000313" key="3">
    <source>
        <dbReference type="EMBL" id="OIN97888.1"/>
    </source>
</evidence>
<dbReference type="AlphaFoldDB" id="A0A1J4SF27"/>